<feature type="region of interest" description="FliD binding" evidence="6">
    <location>
        <begin position="60"/>
        <end position="98"/>
    </location>
</feature>
<dbReference type="STRING" id="104623.Ser39006_03161"/>
<proteinExistence type="inferred from homology"/>
<dbReference type="Pfam" id="PF05400">
    <property type="entry name" value="FliT"/>
    <property type="match status" value="1"/>
</dbReference>
<reference evidence="8 9" key="1">
    <citation type="journal article" date="2013" name="Genome Announc.">
        <title>Draft genome sequence of Serratia sp. strain ATCC 39006, a model bacterium for analysis of the biosynthesis and regulation of prodigiosin, a carbapenem, and gas vesicles.</title>
        <authorList>
            <person name="Fineran P.C."/>
            <person name="Iglesias Cans M.C."/>
            <person name="Ramsay J.P."/>
            <person name="Wilf N.M."/>
            <person name="Cossyleon D."/>
            <person name="McNeil M.B."/>
            <person name="Williamson N.R."/>
            <person name="Monson R.E."/>
            <person name="Becher S.A."/>
            <person name="Stanton J.A."/>
            <person name="Brugger K."/>
            <person name="Brown S.D."/>
            <person name="Salmond G.P."/>
        </authorList>
    </citation>
    <scope>NUCLEOTIDE SEQUENCE [LARGE SCALE GENOMIC DNA]</scope>
    <source>
        <strain evidence="8">ATCC 39006</strain>
        <strain evidence="9">ATCC 39006 / SC 11482</strain>
    </source>
</reference>
<name>A0A2I5TJF1_SERS3</name>
<dbReference type="Gene3D" id="1.20.58.380">
    <property type="entry name" value="Flagellar protein flit"/>
    <property type="match status" value="1"/>
</dbReference>
<reference evidence="8" key="2">
    <citation type="submission" date="2013-09" db="EMBL/GenBank/DDBJ databases">
        <authorList>
            <person name="Wang G."/>
            <person name="Yang Y."/>
            <person name="Su Y."/>
        </authorList>
    </citation>
    <scope>NUCLEOTIDE SEQUENCE</scope>
    <source>
        <strain evidence="8">ATCC 39006</strain>
    </source>
</reference>
<keyword evidence="9" id="KW-1185">Reference proteome</keyword>
<reference evidence="8" key="4">
    <citation type="submission" date="2017-11" db="EMBL/GenBank/DDBJ databases">
        <title>Complete genome sequence of Serratia sp. ATCC 39006.</title>
        <authorList>
            <person name="Hampton H.G."/>
            <person name="Jackson S.A."/>
            <person name="Jauregui R."/>
            <person name="Poulter G.T.M."/>
            <person name="Salmond G.P.C."/>
            <person name="Fineran P.C."/>
        </authorList>
    </citation>
    <scope>NUCLEOTIDE SEQUENCE</scope>
    <source>
        <strain evidence="8">ATCC 39006</strain>
    </source>
</reference>
<dbReference type="HAMAP" id="MF_01180">
    <property type="entry name" value="FliT"/>
    <property type="match status" value="1"/>
</dbReference>
<keyword evidence="8" id="KW-0282">Flagellum</keyword>
<comment type="subunit">
    <text evidence="6">Homodimer. Interacts with FliD and FlhC.</text>
</comment>
<reference evidence="7 10" key="3">
    <citation type="submission" date="2017-11" db="EMBL/GenBank/DDBJ databases">
        <title>Complete genome sequence of Serratia sp. ATCC 39006 LacA.</title>
        <authorList>
            <person name="Hampton H.G."/>
            <person name="Jackson S.A."/>
            <person name="Jauregui R."/>
            <person name="Poulter G.T.M."/>
            <person name="Salmond G.P.C."/>
            <person name="Fineran P.C."/>
        </authorList>
    </citation>
    <scope>NUCLEOTIDE SEQUENCE [LARGE SCALE GENOMIC DNA]</scope>
    <source>
        <strain evidence="7 10">ATCC 39006</strain>
    </source>
</reference>
<keyword evidence="6" id="KW-0678">Repressor</keyword>
<keyword evidence="3 6" id="KW-1005">Bacterial flagellum biogenesis</keyword>
<evidence type="ECO:0000256" key="3">
    <source>
        <dbReference type="ARBA" id="ARBA00022795"/>
    </source>
</evidence>
<keyword evidence="8" id="KW-0969">Cilium</keyword>
<gene>
    <name evidence="6" type="primary">fliT</name>
    <name evidence="7" type="ORF">CWC46_11555</name>
    <name evidence="8" type="ORF">Ser39006_011560</name>
</gene>
<keyword evidence="4 6" id="KW-0143">Chaperone</keyword>
<dbReference type="Proteomes" id="UP000017700">
    <property type="component" value="Chromosome"/>
</dbReference>
<dbReference type="InterPro" id="IPR008622">
    <property type="entry name" value="FliT"/>
</dbReference>
<evidence type="ECO:0000313" key="10">
    <source>
        <dbReference type="Proteomes" id="UP000233778"/>
    </source>
</evidence>
<dbReference type="GO" id="GO:1902209">
    <property type="term" value="P:negative regulation of bacterial-type flagellum assembly"/>
    <property type="evidence" value="ECO:0007669"/>
    <property type="project" value="UniProtKB-UniRule"/>
</dbReference>
<organism evidence="8 9">
    <name type="scientific">Serratia sp. (strain ATCC 39006)</name>
    <name type="common">Prodigiosinella confusarubida</name>
    <dbReference type="NCBI Taxonomy" id="104623"/>
    <lineage>
        <taxon>Bacteria</taxon>
        <taxon>Pseudomonadati</taxon>
        <taxon>Pseudomonadota</taxon>
        <taxon>Gammaproteobacteria</taxon>
        <taxon>Enterobacterales</taxon>
        <taxon>Pectobacteriaceae</taxon>
        <taxon>Prodigiosinella</taxon>
    </lineage>
</organism>
<keyword evidence="8" id="KW-0966">Cell projection</keyword>
<dbReference type="Proteomes" id="UP000233778">
    <property type="component" value="Chromosome"/>
</dbReference>
<evidence type="ECO:0000256" key="5">
    <source>
        <dbReference type="ARBA" id="ARBA00093797"/>
    </source>
</evidence>
<dbReference type="EMBL" id="CP025085">
    <property type="protein sequence ID" value="AUH00387.1"/>
    <property type="molecule type" value="Genomic_DNA"/>
</dbReference>
<evidence type="ECO:0000256" key="2">
    <source>
        <dbReference type="ARBA" id="ARBA00022490"/>
    </source>
</evidence>
<comment type="function">
    <text evidence="6">Dual-function protein that regulates the transcription of class 2 flagellar operons and that also acts as an export chaperone for the filament-capping protein FliD. As a transcriptional regulator, acts as an anti-FlhDC factor; it directly binds FlhC, thus inhibiting the binding of the FlhC/FlhD complex to class 2 promoters, resulting in decreased expression of class 2 flagellar operons. As a chaperone, effects FliD transition to the membrane by preventing its premature polymerization, and by directing it to the export apparatus.</text>
</comment>
<dbReference type="GO" id="GO:0006457">
    <property type="term" value="P:protein folding"/>
    <property type="evidence" value="ECO:0007669"/>
    <property type="project" value="UniProtKB-UniRule"/>
</dbReference>
<comment type="similarity">
    <text evidence="6">Belongs to the FliT family.</text>
</comment>
<evidence type="ECO:0000313" key="8">
    <source>
        <dbReference type="EMBL" id="AUH04707.1"/>
    </source>
</evidence>
<evidence type="ECO:0000256" key="4">
    <source>
        <dbReference type="ARBA" id="ARBA00023186"/>
    </source>
</evidence>
<accession>A0A2I5TJF1</accession>
<sequence>MDNLHQFLNNYRQLLSLSKEVLALAVNGHWDELVKQEIIYIQSVETLTKTPLPTNIDSVTQLHFREILQEIVDNEATVKHLLQKRMDELGELMGKSLNQKNINDAYGKFSQHRTLPGDPQS</sequence>
<evidence type="ECO:0000256" key="1">
    <source>
        <dbReference type="ARBA" id="ARBA00004514"/>
    </source>
</evidence>
<keyword evidence="2 6" id="KW-0963">Cytoplasm</keyword>
<dbReference type="EMBL" id="CP025084">
    <property type="protein sequence ID" value="AUH04707.1"/>
    <property type="molecule type" value="Genomic_DNA"/>
</dbReference>
<comment type="subcellular location">
    <subcellularLocation>
        <location evidence="1 6">Cytoplasm</location>
        <location evidence="1 6">Cytosol</location>
    </subcellularLocation>
</comment>
<dbReference type="KEGG" id="serq:CWC46_11555"/>
<dbReference type="KEGG" id="sera:Ser39006_011560"/>
<feature type="region of interest" description="Required for homodimerization" evidence="6">
    <location>
        <begin position="1"/>
        <end position="50"/>
    </location>
</feature>
<protein>
    <recommendedName>
        <fullName evidence="5 6">Flagellar protein FliT</fullName>
    </recommendedName>
</protein>
<keyword evidence="6" id="KW-0805">Transcription regulation</keyword>
<dbReference type="AlphaFoldDB" id="A0A2I5TJF1"/>
<dbReference type="GO" id="GO:0005829">
    <property type="term" value="C:cytosol"/>
    <property type="evidence" value="ECO:0007669"/>
    <property type="project" value="UniProtKB-SubCell"/>
</dbReference>
<evidence type="ECO:0000313" key="7">
    <source>
        <dbReference type="EMBL" id="AUH00387.1"/>
    </source>
</evidence>
<dbReference type="NCBIfam" id="NF007836">
    <property type="entry name" value="PRK10548.1"/>
    <property type="match status" value="1"/>
</dbReference>
<evidence type="ECO:0000256" key="6">
    <source>
        <dbReference type="HAMAP-Rule" id="MF_01180"/>
    </source>
</evidence>
<evidence type="ECO:0000313" key="9">
    <source>
        <dbReference type="Proteomes" id="UP000017700"/>
    </source>
</evidence>
<dbReference type="RefSeq" id="WP_021016423.1">
    <property type="nucleotide sequence ID" value="NZ_CP025084.1"/>
</dbReference>
<dbReference type="OrthoDB" id="6494117at2"/>
<keyword evidence="6" id="KW-0804">Transcription</keyword>
<dbReference type="GO" id="GO:0044781">
    <property type="term" value="P:bacterial-type flagellum organization"/>
    <property type="evidence" value="ECO:0007669"/>
    <property type="project" value="UniProtKB-KW"/>
</dbReference>